<evidence type="ECO:0000313" key="2">
    <source>
        <dbReference type="Proteomes" id="UP000683360"/>
    </source>
</evidence>
<dbReference type="InterPro" id="IPR002110">
    <property type="entry name" value="Ankyrin_rpt"/>
</dbReference>
<protein>
    <submittedName>
        <fullName evidence="1">Uncharacterized protein</fullName>
    </submittedName>
</protein>
<comment type="caution">
    <text evidence="1">The sequence shown here is derived from an EMBL/GenBank/DDBJ whole genome shotgun (WGS) entry which is preliminary data.</text>
</comment>
<keyword evidence="2" id="KW-1185">Reference proteome</keyword>
<dbReference type="Pfam" id="PF12796">
    <property type="entry name" value="Ank_2"/>
    <property type="match status" value="1"/>
</dbReference>
<accession>A0A8S3V4W7</accession>
<sequence>MNKQRDNIVSMYRCFCYLKPVKCLLNHGSTTALLDYNGNLFSVPEYEGEPHCSYYPVVRNSPLIRSEVTETRKVESLLQDISLPSGLSIYHDGFINHICAVNSMDGSTTLHTCLLKETTSEIMELLLKIDPNDMTVNIQNSSGLTPLHLACQLERRKCTEILVVSILFVFDKLTT</sequence>
<reference evidence="1" key="1">
    <citation type="submission" date="2021-03" db="EMBL/GenBank/DDBJ databases">
        <authorList>
            <person name="Bekaert M."/>
        </authorList>
    </citation>
    <scope>NUCLEOTIDE SEQUENCE</scope>
</reference>
<dbReference type="SUPFAM" id="SSF48403">
    <property type="entry name" value="Ankyrin repeat"/>
    <property type="match status" value="1"/>
</dbReference>
<organism evidence="1 2">
    <name type="scientific">Mytilus edulis</name>
    <name type="common">Blue mussel</name>
    <dbReference type="NCBI Taxonomy" id="6550"/>
    <lineage>
        <taxon>Eukaryota</taxon>
        <taxon>Metazoa</taxon>
        <taxon>Spiralia</taxon>
        <taxon>Lophotrochozoa</taxon>
        <taxon>Mollusca</taxon>
        <taxon>Bivalvia</taxon>
        <taxon>Autobranchia</taxon>
        <taxon>Pteriomorphia</taxon>
        <taxon>Mytilida</taxon>
        <taxon>Mytiloidea</taxon>
        <taxon>Mytilidae</taxon>
        <taxon>Mytilinae</taxon>
        <taxon>Mytilus</taxon>
    </lineage>
</organism>
<dbReference type="InterPro" id="IPR036770">
    <property type="entry name" value="Ankyrin_rpt-contain_sf"/>
</dbReference>
<dbReference type="OrthoDB" id="6120417at2759"/>
<gene>
    <name evidence="1" type="ORF">MEDL_63972</name>
</gene>
<proteinExistence type="predicted"/>
<dbReference type="Proteomes" id="UP000683360">
    <property type="component" value="Unassembled WGS sequence"/>
</dbReference>
<evidence type="ECO:0000313" key="1">
    <source>
        <dbReference type="EMBL" id="CAG2252375.1"/>
    </source>
</evidence>
<dbReference type="AlphaFoldDB" id="A0A8S3V4W7"/>
<name>A0A8S3V4W7_MYTED</name>
<dbReference type="Gene3D" id="1.25.40.20">
    <property type="entry name" value="Ankyrin repeat-containing domain"/>
    <property type="match status" value="1"/>
</dbReference>
<dbReference type="EMBL" id="CAJPWZ010003117">
    <property type="protein sequence ID" value="CAG2252375.1"/>
    <property type="molecule type" value="Genomic_DNA"/>
</dbReference>